<evidence type="ECO:0000313" key="2">
    <source>
        <dbReference type="Proteomes" id="UP000758155"/>
    </source>
</evidence>
<evidence type="ECO:0000313" key="1">
    <source>
        <dbReference type="EMBL" id="KAF3047585.1"/>
    </source>
</evidence>
<accession>A0A9P4X0Y8</accession>
<sequence>MALTIYTVSFQVMKDGEGMSIIVSGVLLVKLRQNIRPSGGKVRTFLLFLFHTDGASNSLTASRPVYKSQNAKQEDLPEFRNGGDYLHGLDGYIERRGCSHYLALTTSILAQLLSTQQSFN</sequence>
<proteinExistence type="predicted"/>
<protein>
    <submittedName>
        <fullName evidence="1">Uncharacterized protein</fullName>
    </submittedName>
</protein>
<dbReference type="EMBL" id="SWKV01000002">
    <property type="protein sequence ID" value="KAF3047585.1"/>
    <property type="molecule type" value="Genomic_DNA"/>
</dbReference>
<dbReference type="AlphaFoldDB" id="A0A9P4X0Y8"/>
<name>A0A9P4X0Y8_9PLEO</name>
<keyword evidence="2" id="KW-1185">Reference proteome</keyword>
<organism evidence="1 2">
    <name type="scientific">Didymella heteroderae</name>
    <dbReference type="NCBI Taxonomy" id="1769908"/>
    <lineage>
        <taxon>Eukaryota</taxon>
        <taxon>Fungi</taxon>
        <taxon>Dikarya</taxon>
        <taxon>Ascomycota</taxon>
        <taxon>Pezizomycotina</taxon>
        <taxon>Dothideomycetes</taxon>
        <taxon>Pleosporomycetidae</taxon>
        <taxon>Pleosporales</taxon>
        <taxon>Pleosporineae</taxon>
        <taxon>Didymellaceae</taxon>
        <taxon>Didymella</taxon>
    </lineage>
</organism>
<gene>
    <name evidence="1" type="ORF">E8E12_010595</name>
</gene>
<reference evidence="1" key="1">
    <citation type="submission" date="2019-04" db="EMBL/GenBank/DDBJ databases">
        <title>Sequencing of skin fungus with MAO and IRED activity.</title>
        <authorList>
            <person name="Marsaioli A.J."/>
            <person name="Bonatto J.M.C."/>
            <person name="Reis Junior O."/>
        </authorList>
    </citation>
    <scope>NUCLEOTIDE SEQUENCE</scope>
    <source>
        <strain evidence="1">28M1</strain>
    </source>
</reference>
<comment type="caution">
    <text evidence="1">The sequence shown here is derived from an EMBL/GenBank/DDBJ whole genome shotgun (WGS) entry which is preliminary data.</text>
</comment>
<dbReference type="Proteomes" id="UP000758155">
    <property type="component" value="Unassembled WGS sequence"/>
</dbReference>